<comment type="similarity">
    <text evidence="1">Belongs to the SEC10 family.</text>
</comment>
<feature type="compositionally biased region" description="Polar residues" evidence="5">
    <location>
        <begin position="670"/>
        <end position="681"/>
    </location>
</feature>
<evidence type="ECO:0000256" key="2">
    <source>
        <dbReference type="ARBA" id="ARBA00022448"/>
    </source>
</evidence>
<feature type="domain" description="Exocyst complex component Sec10-like alpha-helical bundle" evidence="6">
    <location>
        <begin position="239"/>
        <end position="1023"/>
    </location>
</feature>
<feature type="region of interest" description="Disordered" evidence="5">
    <location>
        <begin position="1"/>
        <end position="69"/>
    </location>
</feature>
<feature type="compositionally biased region" description="Low complexity" evidence="5">
    <location>
        <begin position="1"/>
        <end position="16"/>
    </location>
</feature>
<evidence type="ECO:0000256" key="4">
    <source>
        <dbReference type="ARBA" id="ARBA00023054"/>
    </source>
</evidence>
<organism evidence="8 9">
    <name type="scientific">Tilletia controversa</name>
    <name type="common">dwarf bunt fungus</name>
    <dbReference type="NCBI Taxonomy" id="13291"/>
    <lineage>
        <taxon>Eukaryota</taxon>
        <taxon>Fungi</taxon>
        <taxon>Dikarya</taxon>
        <taxon>Basidiomycota</taxon>
        <taxon>Ustilaginomycotina</taxon>
        <taxon>Exobasidiomycetes</taxon>
        <taxon>Tilletiales</taxon>
        <taxon>Tilletiaceae</taxon>
        <taxon>Tilletia</taxon>
    </lineage>
</organism>
<dbReference type="PANTHER" id="PTHR12100:SF0">
    <property type="entry name" value="EXOCYST COMPLEX COMPONENT 5"/>
    <property type="match status" value="1"/>
</dbReference>
<dbReference type="AlphaFoldDB" id="A0A8X7MSW6"/>
<feature type="domain" description="Exocyst complex component Sec10 N-terminal" evidence="7">
    <location>
        <begin position="115"/>
        <end position="229"/>
    </location>
</feature>
<evidence type="ECO:0000313" key="9">
    <source>
        <dbReference type="Proteomes" id="UP000077684"/>
    </source>
</evidence>
<keyword evidence="2" id="KW-0813">Transport</keyword>
<keyword evidence="4" id="KW-0175">Coiled coil</keyword>
<evidence type="ECO:0000313" key="8">
    <source>
        <dbReference type="EMBL" id="KAE8247922.1"/>
    </source>
</evidence>
<dbReference type="Pfam" id="PF07393">
    <property type="entry name" value="Sec10_HB"/>
    <property type="match status" value="1"/>
</dbReference>
<dbReference type="Proteomes" id="UP000077684">
    <property type="component" value="Unassembled WGS sequence"/>
</dbReference>
<comment type="caution">
    <text evidence="8">The sequence shown here is derived from an EMBL/GenBank/DDBJ whole genome shotgun (WGS) entry which is preliminary data.</text>
</comment>
<dbReference type="EMBL" id="LWDE02000411">
    <property type="protein sequence ID" value="KAE8247922.1"/>
    <property type="molecule type" value="Genomic_DNA"/>
</dbReference>
<reference evidence="8" key="2">
    <citation type="journal article" date="2019" name="IMA Fungus">
        <title>Genome sequencing and comparison of five Tilletia species to identify candidate genes for the detection of regulated species infecting wheat.</title>
        <authorList>
            <person name="Nguyen H.D.T."/>
            <person name="Sultana T."/>
            <person name="Kesanakurti P."/>
            <person name="Hambleton S."/>
        </authorList>
    </citation>
    <scope>NUCLEOTIDE SEQUENCE</scope>
    <source>
        <strain evidence="8">DAOMC 236426</strain>
    </source>
</reference>
<feature type="compositionally biased region" description="Polar residues" evidence="5">
    <location>
        <begin position="473"/>
        <end position="487"/>
    </location>
</feature>
<dbReference type="GO" id="GO:0006893">
    <property type="term" value="P:Golgi to plasma membrane transport"/>
    <property type="evidence" value="ECO:0007669"/>
    <property type="project" value="TreeGrafter"/>
</dbReference>
<dbReference type="InterPro" id="IPR048625">
    <property type="entry name" value="Sec10_N"/>
</dbReference>
<keyword evidence="9" id="KW-1185">Reference proteome</keyword>
<feature type="region of interest" description="Disordered" evidence="5">
    <location>
        <begin position="1096"/>
        <end position="1127"/>
    </location>
</feature>
<feature type="compositionally biased region" description="Gly residues" evidence="5">
    <location>
        <begin position="1096"/>
        <end position="1109"/>
    </location>
</feature>
<feature type="compositionally biased region" description="Gly residues" evidence="5">
    <location>
        <begin position="51"/>
        <end position="62"/>
    </location>
</feature>
<evidence type="ECO:0000259" key="7">
    <source>
        <dbReference type="Pfam" id="PF20667"/>
    </source>
</evidence>
<evidence type="ECO:0008006" key="10">
    <source>
        <dbReference type="Google" id="ProtNLM"/>
    </source>
</evidence>
<dbReference type="Pfam" id="PF20667">
    <property type="entry name" value="Sec10_N"/>
    <property type="match status" value="1"/>
</dbReference>
<accession>A0A8X7MSW6</accession>
<evidence type="ECO:0000256" key="1">
    <source>
        <dbReference type="ARBA" id="ARBA00006572"/>
    </source>
</evidence>
<feature type="region of interest" description="Disordered" evidence="5">
    <location>
        <begin position="590"/>
        <end position="621"/>
    </location>
</feature>
<feature type="region of interest" description="Disordered" evidence="5">
    <location>
        <begin position="473"/>
        <end position="506"/>
    </location>
</feature>
<gene>
    <name evidence="8" type="ORF">A4X06_0g4085</name>
</gene>
<dbReference type="InterPro" id="IPR048627">
    <property type="entry name" value="Sec10_HB"/>
</dbReference>
<proteinExistence type="inferred from homology"/>
<dbReference type="GO" id="GO:0006887">
    <property type="term" value="P:exocytosis"/>
    <property type="evidence" value="ECO:0007669"/>
    <property type="project" value="UniProtKB-KW"/>
</dbReference>
<feature type="compositionally biased region" description="Gly residues" evidence="5">
    <location>
        <begin position="17"/>
        <end position="27"/>
    </location>
</feature>
<dbReference type="PANTHER" id="PTHR12100">
    <property type="entry name" value="SEC10"/>
    <property type="match status" value="1"/>
</dbReference>
<feature type="region of interest" description="Disordered" evidence="5">
    <location>
        <begin position="666"/>
        <end position="687"/>
    </location>
</feature>
<evidence type="ECO:0000256" key="5">
    <source>
        <dbReference type="SAM" id="MobiDB-lite"/>
    </source>
</evidence>
<reference evidence="8" key="1">
    <citation type="submission" date="2016-04" db="EMBL/GenBank/DDBJ databases">
        <authorList>
            <person name="Nguyen H.D."/>
            <person name="Samba Siva P."/>
            <person name="Cullis J."/>
            <person name="Levesque C.A."/>
            <person name="Hambleton S."/>
        </authorList>
    </citation>
    <scope>NUCLEOTIDE SEQUENCE</scope>
    <source>
        <strain evidence="8">DAOMC 236426</strain>
    </source>
</reference>
<dbReference type="InterPro" id="IPR009976">
    <property type="entry name" value="Sec10-like"/>
</dbReference>
<name>A0A8X7MSW6_9BASI</name>
<evidence type="ECO:0000256" key="3">
    <source>
        <dbReference type="ARBA" id="ARBA00022483"/>
    </source>
</evidence>
<keyword evidence="3" id="KW-0268">Exocytosis</keyword>
<protein>
    <recommendedName>
        <fullName evidence="10">Exocyst complex component Sec10</fullName>
    </recommendedName>
</protein>
<sequence length="1127" mass="119248">MDAASPSRRPSAMASGGPSGATTGSGGSPSMRPARAHPINHTPTQTSVASFGGGAGAGGGHNRAGSRGSIFNDPVIEDLCQLSTFQGTFNPQDFVASLSQRQISRSKVDPGPFNPRPFIRTFESAVESLTQIRGSVQTHITQFEASVKVAENAYSTKLKELSGSFSSASSSFAALEDRISEVGRTAVRIGEQLETIHRQKSHASEAYDLIEYYYQFARGDTTKLDKLKKEGGREGRVKVAIIARRLQAISKEVDVHGSQKTQEAVDHYCERFERDMLKLFDRAYRESDPKRMSHIAKVLQAFNGGNSCVQIYVNQHDFFISKARVQEAQKISESQIWLKMTDPDSLPPKSEPSLSTLFDEIRSTVETEAQIITAVFPNPLIVMQTFLQRVFAQSIQGYVEVLMDKASELGLTGVVAAASVDAGRPGTSDGLQVLDMYSGPANLAYLRALHMVRSCSLSLVNDLKVYDIRGSADNSSRNNTNFSSENGPDTVGTTTGPGGAGGAAHSPLASMLDQAVEELFVPYMESMKYIDRESKNLTELYLAYLTRFVNMHRAAAKTKQTTLFDRVRTGLASAASSTSVSQNAIPNSASSAATASSTNPAGAGSNTATTPSSTTTTTGGSALASMAKSSAFAKFSGFVDRARGTAAASSAAAAAAPAPAPAAVGGIMSPPSTAQSRTTEFSEGGLSTAPSSAVAACSGTGTAAGAGVGGVEGTGTEGGASVNAGEELLSLDVAERLLRWHAEAIGRCVELSAQADVPKHIFALFKVLAEAFYKTYMDTALESAVALVTSQETRGLQLPDISTPLVVIRQAGLFAELWSQYVNMAVLPLAATSVTTRREMIIFNSGHATRVESKCDEILQRVTDNIVAYLAARLATQKRTDYNPKNDDFAFTRMNTEPCSACIEALSKVQTAARANLSGKNAEVFLSEVGVTFHSLMLDHLKKFAVSATGGLMLTKDLAAYQDAIAGFGISALVDRFEMLRQLGNLFIVQPSVLKSYMREGHLASIDEALLRPYLLRRTDYARDVRDITELALTSSSSSSNMPNPLSAAFSSSSSLDFVGRGGGSSSGGADADNETLKARRLAKVMSDMEAWAGVERGGAGGGVGGGAARGLAVVGEEDGPPPPPPK</sequence>
<evidence type="ECO:0000259" key="6">
    <source>
        <dbReference type="Pfam" id="PF07393"/>
    </source>
</evidence>
<dbReference type="GO" id="GO:0000145">
    <property type="term" value="C:exocyst"/>
    <property type="evidence" value="ECO:0007669"/>
    <property type="project" value="TreeGrafter"/>
</dbReference>